<evidence type="ECO:0000313" key="2">
    <source>
        <dbReference type="EMBL" id="TVU58750.1"/>
    </source>
</evidence>
<dbReference type="RefSeq" id="WP_144652960.1">
    <property type="nucleotide sequence ID" value="NZ_VNFK01000022.1"/>
</dbReference>
<reference evidence="2 3" key="1">
    <citation type="submission" date="2019-07" db="EMBL/GenBank/DDBJ databases">
        <title>Diversity of Bacteria from Kongsfjorden, Arctic.</title>
        <authorList>
            <person name="Yu Y."/>
        </authorList>
    </citation>
    <scope>NUCLEOTIDE SEQUENCE [LARGE SCALE GENOMIC DNA]</scope>
    <source>
        <strain evidence="2 3">SM1928</strain>
    </source>
</reference>
<sequence>MKLNLMVIAAWAVTALLVLLGWATGVTLWSYMEPVVDTVDPPASYYVAAWAGVAALALSFVASICVTLYVAKSRATCRHHPLSR</sequence>
<dbReference type="AlphaFoldDB" id="A0A558GPD4"/>
<keyword evidence="1" id="KW-1133">Transmembrane helix</keyword>
<comment type="caution">
    <text evidence="2">The sequence shown here is derived from an EMBL/GenBank/DDBJ whole genome shotgun (WGS) entry which is preliminary data.</text>
</comment>
<feature type="transmembrane region" description="Helical" evidence="1">
    <location>
        <begin position="47"/>
        <end position="71"/>
    </location>
</feature>
<proteinExistence type="predicted"/>
<gene>
    <name evidence="2" type="ORF">FQP90_20770</name>
</gene>
<evidence type="ECO:0000256" key="1">
    <source>
        <dbReference type="SAM" id="Phobius"/>
    </source>
</evidence>
<evidence type="ECO:0000313" key="3">
    <source>
        <dbReference type="Proteomes" id="UP000316500"/>
    </source>
</evidence>
<protein>
    <submittedName>
        <fullName evidence="2">Uncharacterized protein</fullName>
    </submittedName>
</protein>
<accession>A0A558GPD4</accession>
<keyword evidence="1" id="KW-0472">Membrane</keyword>
<organism evidence="2 3">
    <name type="scientific">Paenarthrobacter nitroguajacolicus</name>
    <name type="common">Arthrobacter nitroguajacolicus</name>
    <dbReference type="NCBI Taxonomy" id="211146"/>
    <lineage>
        <taxon>Bacteria</taxon>
        <taxon>Bacillati</taxon>
        <taxon>Actinomycetota</taxon>
        <taxon>Actinomycetes</taxon>
        <taxon>Micrococcales</taxon>
        <taxon>Micrococcaceae</taxon>
        <taxon>Paenarthrobacter</taxon>
    </lineage>
</organism>
<dbReference type="Proteomes" id="UP000316500">
    <property type="component" value="Unassembled WGS sequence"/>
</dbReference>
<keyword evidence="1" id="KW-0812">Transmembrane</keyword>
<name>A0A558GPD4_PAENT</name>
<dbReference type="EMBL" id="VNFK01000022">
    <property type="protein sequence ID" value="TVU58750.1"/>
    <property type="molecule type" value="Genomic_DNA"/>
</dbReference>